<organism evidence="10 11">
    <name type="scientific">Muricoccus nepalensis</name>
    <dbReference type="NCBI Taxonomy" id="1854500"/>
    <lineage>
        <taxon>Bacteria</taxon>
        <taxon>Pseudomonadati</taxon>
        <taxon>Pseudomonadota</taxon>
        <taxon>Alphaproteobacteria</taxon>
        <taxon>Acetobacterales</taxon>
        <taxon>Roseomonadaceae</taxon>
        <taxon>Muricoccus</taxon>
    </lineage>
</organism>
<keyword evidence="5" id="KW-0479">Metal-binding</keyword>
<feature type="binding site" evidence="5">
    <location>
        <position position="85"/>
    </location>
    <ligand>
        <name>Zn(2+)</name>
        <dbReference type="ChEBI" id="CHEBI:29105"/>
    </ligand>
</feature>
<dbReference type="Pfam" id="PF00571">
    <property type="entry name" value="CBS"/>
    <property type="match status" value="2"/>
</dbReference>
<evidence type="ECO:0000256" key="7">
    <source>
        <dbReference type="PROSITE-ProRule" id="PRU00703"/>
    </source>
</evidence>
<keyword evidence="11" id="KW-1185">Reference proteome</keyword>
<evidence type="ECO:0000256" key="5">
    <source>
        <dbReference type="PIRSR" id="PIRSR004692-2"/>
    </source>
</evidence>
<feature type="domain" description="CBS" evidence="8">
    <location>
        <begin position="277"/>
        <end position="328"/>
    </location>
</feature>
<dbReference type="GO" id="GO:0046872">
    <property type="term" value="F:metal ion binding"/>
    <property type="evidence" value="ECO:0007669"/>
    <property type="project" value="UniProtKB-KW"/>
</dbReference>
<evidence type="ECO:0000256" key="4">
    <source>
        <dbReference type="PIRNR" id="PIRNR004692"/>
    </source>
</evidence>
<dbReference type="Pfam" id="PF01380">
    <property type="entry name" value="SIS"/>
    <property type="match status" value="1"/>
</dbReference>
<dbReference type="PANTHER" id="PTHR42745:SF1">
    <property type="entry name" value="ARABINOSE 5-PHOSPHATE ISOMERASE KDSD"/>
    <property type="match status" value="1"/>
</dbReference>
<feature type="site" description="Catalytically relevant" evidence="6">
    <location>
        <position position="155"/>
    </location>
</feature>
<dbReference type="Gene3D" id="3.40.50.10490">
    <property type="entry name" value="Glucose-6-phosphate isomerase like protein, domain 1"/>
    <property type="match status" value="1"/>
</dbReference>
<dbReference type="GO" id="GO:0097367">
    <property type="term" value="F:carbohydrate derivative binding"/>
    <property type="evidence" value="ECO:0007669"/>
    <property type="project" value="InterPro"/>
</dbReference>
<evidence type="ECO:0000313" key="11">
    <source>
        <dbReference type="Proteomes" id="UP000317078"/>
    </source>
</evidence>
<dbReference type="SMART" id="SM00116">
    <property type="entry name" value="CBS"/>
    <property type="match status" value="2"/>
</dbReference>
<dbReference type="InterPro" id="IPR004800">
    <property type="entry name" value="KdsD/KpsF-type"/>
</dbReference>
<keyword evidence="5" id="KW-0862">Zinc</keyword>
<protein>
    <submittedName>
        <fullName evidence="10">KpsF/GutQ family sugar-phosphate isomerase</fullName>
    </submittedName>
</protein>
<dbReference type="SUPFAM" id="SSF54631">
    <property type="entry name" value="CBS-domain pair"/>
    <property type="match status" value="1"/>
</dbReference>
<evidence type="ECO:0000259" key="9">
    <source>
        <dbReference type="PROSITE" id="PS51464"/>
    </source>
</evidence>
<gene>
    <name evidence="10" type="ORF">EAH89_27240</name>
</gene>
<evidence type="ECO:0000256" key="2">
    <source>
        <dbReference type="ARBA" id="ARBA00022737"/>
    </source>
</evidence>
<proteinExistence type="inferred from homology"/>
<keyword evidence="10" id="KW-0413">Isomerase</keyword>
<dbReference type="PANTHER" id="PTHR42745">
    <property type="match status" value="1"/>
</dbReference>
<evidence type="ECO:0000259" key="8">
    <source>
        <dbReference type="PROSITE" id="PS51371"/>
    </source>
</evidence>
<comment type="caution">
    <text evidence="10">The sequence shown here is derived from an EMBL/GenBank/DDBJ whole genome shotgun (WGS) entry which is preliminary data.</text>
</comment>
<dbReference type="InterPro" id="IPR046342">
    <property type="entry name" value="CBS_dom_sf"/>
</dbReference>
<dbReference type="GO" id="GO:0019146">
    <property type="term" value="F:arabinose-5-phosphate isomerase activity"/>
    <property type="evidence" value="ECO:0007669"/>
    <property type="project" value="UniProtKB-ARBA"/>
</dbReference>
<keyword evidence="3 7" id="KW-0129">CBS domain</keyword>
<dbReference type="GO" id="GO:1901135">
    <property type="term" value="P:carbohydrate derivative metabolic process"/>
    <property type="evidence" value="ECO:0007669"/>
    <property type="project" value="InterPro"/>
</dbReference>
<evidence type="ECO:0000256" key="1">
    <source>
        <dbReference type="ARBA" id="ARBA00008165"/>
    </source>
</evidence>
<feature type="site" description="Catalytically relevant" evidence="6">
    <location>
        <position position="114"/>
    </location>
</feature>
<dbReference type="InterPro" id="IPR046348">
    <property type="entry name" value="SIS_dom_sf"/>
</dbReference>
<dbReference type="EMBL" id="RCZP01000052">
    <property type="protein sequence ID" value="TPG44770.1"/>
    <property type="molecule type" value="Genomic_DNA"/>
</dbReference>
<dbReference type="NCBIfam" id="TIGR00393">
    <property type="entry name" value="kpsF"/>
    <property type="match status" value="1"/>
</dbReference>
<dbReference type="InterPro" id="IPR035474">
    <property type="entry name" value="SIS_Kpsf"/>
</dbReference>
<reference evidence="10 11" key="1">
    <citation type="journal article" date="2019" name="Environ. Microbiol.">
        <title>Species interactions and distinct microbial communities in high Arctic permafrost affected cryosols are associated with the CH4 and CO2 gas fluxes.</title>
        <authorList>
            <person name="Altshuler I."/>
            <person name="Hamel J."/>
            <person name="Turney S."/>
            <person name="Magnuson E."/>
            <person name="Levesque R."/>
            <person name="Greer C."/>
            <person name="Whyte L.G."/>
        </authorList>
    </citation>
    <scope>NUCLEOTIDE SEQUENCE [LARGE SCALE GENOMIC DNA]</scope>
    <source>
        <strain evidence="10 11">S9.3B</strain>
    </source>
</reference>
<evidence type="ECO:0000313" key="10">
    <source>
        <dbReference type="EMBL" id="TPG44770.1"/>
    </source>
</evidence>
<dbReference type="CDD" id="cd04604">
    <property type="entry name" value="CBS_pair_SIS_assoc"/>
    <property type="match status" value="1"/>
</dbReference>
<dbReference type="AlphaFoldDB" id="A0A502F6M0"/>
<dbReference type="GO" id="GO:0005975">
    <property type="term" value="P:carbohydrate metabolic process"/>
    <property type="evidence" value="ECO:0007669"/>
    <property type="project" value="InterPro"/>
</dbReference>
<feature type="domain" description="SIS" evidence="9">
    <location>
        <begin position="44"/>
        <end position="187"/>
    </location>
</feature>
<sequence length="328" mass="34285">MDQHPVTPPPALDDARRTLSLEAEGLDALRAALDGPLGAAFERAVAAVARSGGRVIVTGMGKSGHVGRKIAATLASTGTPAYFVHPAEASHGDLGMIGDDDVVLALSWSGEAPELADVIAYTRRWGIPLIAVTARAGSALGTGADIPLVLPVMPEACPNGLAPTTSTTMQMAMGDALAVALLSRRGFSAQDFRRFHPGGKLGSQLRKVRDVMHAGDAVPTVPEGASLSRAIMEMTGKRFGTTAVVDPEGHLVGVVTDGDLRRAFQAGFVDGPVRDAMSRQPRTIGPDALAEEALHLMNDRRITSLFVLEEGRPAGILHLHDLLRIGVA</sequence>
<evidence type="ECO:0000256" key="6">
    <source>
        <dbReference type="PIRSR" id="PIRSR004692-3"/>
    </source>
</evidence>
<feature type="site" description="Catalytically relevant" evidence="6">
    <location>
        <position position="196"/>
    </location>
</feature>
<evidence type="ECO:0000256" key="3">
    <source>
        <dbReference type="ARBA" id="ARBA00023122"/>
    </source>
</evidence>
<dbReference type="FunFam" id="3.40.50.10490:FF:000011">
    <property type="entry name" value="Arabinose 5-phosphate isomerase"/>
    <property type="match status" value="1"/>
</dbReference>
<dbReference type="SUPFAM" id="SSF53697">
    <property type="entry name" value="SIS domain"/>
    <property type="match status" value="1"/>
</dbReference>
<name>A0A502F6M0_9PROT</name>
<dbReference type="PROSITE" id="PS51371">
    <property type="entry name" value="CBS"/>
    <property type="match status" value="2"/>
</dbReference>
<dbReference type="PIRSF" id="PIRSF004692">
    <property type="entry name" value="KdsD_KpsF"/>
    <property type="match status" value="1"/>
</dbReference>
<feature type="site" description="Catalytically relevant" evidence="6">
    <location>
        <position position="62"/>
    </location>
</feature>
<dbReference type="Gene3D" id="3.10.580.10">
    <property type="entry name" value="CBS-domain"/>
    <property type="match status" value="1"/>
</dbReference>
<keyword evidence="2" id="KW-0677">Repeat</keyword>
<dbReference type="OrthoDB" id="9762536at2"/>
<dbReference type="InterPro" id="IPR050986">
    <property type="entry name" value="GutQ/KpsF_isomerases"/>
</dbReference>
<accession>A0A502F6M0</accession>
<comment type="similarity">
    <text evidence="1 4">Belongs to the SIS family. GutQ/KpsF subfamily.</text>
</comment>
<dbReference type="RefSeq" id="WP_140886877.1">
    <property type="nucleotide sequence ID" value="NZ_RCZP01000052.1"/>
</dbReference>
<dbReference type="Proteomes" id="UP000317078">
    <property type="component" value="Unassembled WGS sequence"/>
</dbReference>
<feature type="domain" description="CBS" evidence="8">
    <location>
        <begin position="212"/>
        <end position="271"/>
    </location>
</feature>
<dbReference type="PROSITE" id="PS51464">
    <property type="entry name" value="SIS"/>
    <property type="match status" value="1"/>
</dbReference>
<dbReference type="CDD" id="cd05014">
    <property type="entry name" value="SIS_Kpsf"/>
    <property type="match status" value="1"/>
</dbReference>
<dbReference type="InterPro" id="IPR000644">
    <property type="entry name" value="CBS_dom"/>
</dbReference>
<dbReference type="InterPro" id="IPR001347">
    <property type="entry name" value="SIS_dom"/>
</dbReference>